<proteinExistence type="predicted"/>
<sequence length="192" mass="19428">MGGRGGGGERGRMPGGTGSGRFRGPLLALSESSGSPASSPRTPEKMDAEEGGGEGWSGLLTSTPQHSPQGKREGEGLDDVASEGEDVMSPASEQSLLSVPELQETMEKLSMLASEGRESEAGETDDGESPNSLASPPSSSGPQNPEERAGTREGEGPGKAEPPSLLLEAVRLDPEGNDLAKAEAMAAASALA</sequence>
<evidence type="ECO:0000256" key="1">
    <source>
        <dbReference type="SAM" id="MobiDB-lite"/>
    </source>
</evidence>
<organism evidence="2 3">
    <name type="scientific">Anguilla anguilla</name>
    <name type="common">European freshwater eel</name>
    <name type="synonym">Muraena anguilla</name>
    <dbReference type="NCBI Taxonomy" id="7936"/>
    <lineage>
        <taxon>Eukaryota</taxon>
        <taxon>Metazoa</taxon>
        <taxon>Chordata</taxon>
        <taxon>Craniata</taxon>
        <taxon>Vertebrata</taxon>
        <taxon>Euteleostomi</taxon>
        <taxon>Actinopterygii</taxon>
        <taxon>Neopterygii</taxon>
        <taxon>Teleostei</taxon>
        <taxon>Anguilliformes</taxon>
        <taxon>Anguillidae</taxon>
        <taxon>Anguilla</taxon>
    </lineage>
</organism>
<comment type="caution">
    <text evidence="2">The sequence shown here is derived from an EMBL/GenBank/DDBJ whole genome shotgun (WGS) entry which is preliminary data.</text>
</comment>
<evidence type="ECO:0000313" key="2">
    <source>
        <dbReference type="EMBL" id="KAG5842790.1"/>
    </source>
</evidence>
<reference evidence="2" key="1">
    <citation type="submission" date="2021-01" db="EMBL/GenBank/DDBJ databases">
        <title>A chromosome-scale assembly of European eel, Anguilla anguilla.</title>
        <authorList>
            <person name="Henkel C."/>
            <person name="Jong-Raadsen S.A."/>
            <person name="Dufour S."/>
            <person name="Weltzien F.-A."/>
            <person name="Palstra A.P."/>
            <person name="Pelster B."/>
            <person name="Spaink H.P."/>
            <person name="Van Den Thillart G.E."/>
            <person name="Jansen H."/>
            <person name="Zahm M."/>
            <person name="Klopp C."/>
            <person name="Cedric C."/>
            <person name="Louis A."/>
            <person name="Berthelot C."/>
            <person name="Parey E."/>
            <person name="Roest Crollius H."/>
            <person name="Montfort J."/>
            <person name="Robinson-Rechavi M."/>
            <person name="Bucao C."/>
            <person name="Bouchez O."/>
            <person name="Gislard M."/>
            <person name="Lluch J."/>
            <person name="Milhes M."/>
            <person name="Lampietro C."/>
            <person name="Lopez Roques C."/>
            <person name="Donnadieu C."/>
            <person name="Braasch I."/>
            <person name="Desvignes T."/>
            <person name="Postlethwait J."/>
            <person name="Bobe J."/>
            <person name="Guiguen Y."/>
            <person name="Dirks R."/>
        </authorList>
    </citation>
    <scope>NUCLEOTIDE SEQUENCE</scope>
    <source>
        <strain evidence="2">Tag_6206</strain>
        <tissue evidence="2">Liver</tissue>
    </source>
</reference>
<keyword evidence="3" id="KW-1185">Reference proteome</keyword>
<feature type="region of interest" description="Disordered" evidence="1">
    <location>
        <begin position="1"/>
        <end position="173"/>
    </location>
</feature>
<feature type="compositionally biased region" description="Low complexity" evidence="1">
    <location>
        <begin position="24"/>
        <end position="40"/>
    </location>
</feature>
<evidence type="ECO:0000313" key="3">
    <source>
        <dbReference type="Proteomes" id="UP001044222"/>
    </source>
</evidence>
<dbReference type="EMBL" id="JAFIRN010000009">
    <property type="protein sequence ID" value="KAG5842790.1"/>
    <property type="molecule type" value="Genomic_DNA"/>
</dbReference>
<gene>
    <name evidence="2" type="ORF">ANANG_G00181470</name>
</gene>
<feature type="compositionally biased region" description="Low complexity" evidence="1">
    <location>
        <begin position="129"/>
        <end position="142"/>
    </location>
</feature>
<name>A0A9D3RTV8_ANGAN</name>
<accession>A0A9D3RTV8</accession>
<protein>
    <submittedName>
        <fullName evidence="2">Uncharacterized protein</fullName>
    </submittedName>
</protein>
<dbReference type="Proteomes" id="UP001044222">
    <property type="component" value="Chromosome 9"/>
</dbReference>
<feature type="compositionally biased region" description="Polar residues" evidence="1">
    <location>
        <begin position="59"/>
        <end position="68"/>
    </location>
</feature>
<feature type="compositionally biased region" description="Basic and acidic residues" evidence="1">
    <location>
        <begin position="145"/>
        <end position="158"/>
    </location>
</feature>
<dbReference type="AlphaFoldDB" id="A0A9D3RTV8"/>
<feature type="compositionally biased region" description="Acidic residues" evidence="1">
    <location>
        <begin position="76"/>
        <end position="86"/>
    </location>
</feature>